<proteinExistence type="predicted"/>
<comment type="caution">
    <text evidence="2">The sequence shown here is derived from an EMBL/GenBank/DDBJ whole genome shotgun (WGS) entry which is preliminary data.</text>
</comment>
<evidence type="ECO:0000313" key="3">
    <source>
        <dbReference type="Proteomes" id="UP001292094"/>
    </source>
</evidence>
<keyword evidence="3" id="KW-1185">Reference proteome</keyword>
<sequence>MRQGVEEEVRGREEAVEKVEYPRRDEPDWTGEHFLPAPHKASFNTDLVPTVEAREGGNGGRRGQVGSVAPS</sequence>
<dbReference type="EMBL" id="JAWZYT010000309">
    <property type="protein sequence ID" value="KAK4324964.1"/>
    <property type="molecule type" value="Genomic_DNA"/>
</dbReference>
<evidence type="ECO:0000256" key="1">
    <source>
        <dbReference type="SAM" id="MobiDB-lite"/>
    </source>
</evidence>
<dbReference type="Proteomes" id="UP001292094">
    <property type="component" value="Unassembled WGS sequence"/>
</dbReference>
<evidence type="ECO:0000313" key="2">
    <source>
        <dbReference type="EMBL" id="KAK4324964.1"/>
    </source>
</evidence>
<accession>A0AAE1UP02</accession>
<dbReference type="AlphaFoldDB" id="A0AAE1UP02"/>
<feature type="region of interest" description="Disordered" evidence="1">
    <location>
        <begin position="1"/>
        <end position="31"/>
    </location>
</feature>
<name>A0AAE1UP02_9EUCA</name>
<organism evidence="2 3">
    <name type="scientific">Petrolisthes manimaculis</name>
    <dbReference type="NCBI Taxonomy" id="1843537"/>
    <lineage>
        <taxon>Eukaryota</taxon>
        <taxon>Metazoa</taxon>
        <taxon>Ecdysozoa</taxon>
        <taxon>Arthropoda</taxon>
        <taxon>Crustacea</taxon>
        <taxon>Multicrustacea</taxon>
        <taxon>Malacostraca</taxon>
        <taxon>Eumalacostraca</taxon>
        <taxon>Eucarida</taxon>
        <taxon>Decapoda</taxon>
        <taxon>Pleocyemata</taxon>
        <taxon>Anomura</taxon>
        <taxon>Galatheoidea</taxon>
        <taxon>Porcellanidae</taxon>
        <taxon>Petrolisthes</taxon>
    </lineage>
</organism>
<gene>
    <name evidence="2" type="ORF">Pmani_004422</name>
</gene>
<feature type="region of interest" description="Disordered" evidence="1">
    <location>
        <begin position="50"/>
        <end position="71"/>
    </location>
</feature>
<protein>
    <submittedName>
        <fullName evidence="2">Uncharacterized protein</fullName>
    </submittedName>
</protein>
<reference evidence="2" key="1">
    <citation type="submission" date="2023-11" db="EMBL/GenBank/DDBJ databases">
        <title>Genome assemblies of two species of porcelain crab, Petrolisthes cinctipes and Petrolisthes manimaculis (Anomura: Porcellanidae).</title>
        <authorList>
            <person name="Angst P."/>
        </authorList>
    </citation>
    <scope>NUCLEOTIDE SEQUENCE</scope>
    <source>
        <strain evidence="2">PB745_02</strain>
        <tissue evidence="2">Gill</tissue>
    </source>
</reference>